<organism evidence="1">
    <name type="scientific">marine sediment metagenome</name>
    <dbReference type="NCBI Taxonomy" id="412755"/>
    <lineage>
        <taxon>unclassified sequences</taxon>
        <taxon>metagenomes</taxon>
        <taxon>ecological metagenomes</taxon>
    </lineage>
</organism>
<gene>
    <name evidence="1" type="ORF">LCGC14_3024810</name>
</gene>
<protein>
    <submittedName>
        <fullName evidence="1">Uncharacterized protein</fullName>
    </submittedName>
</protein>
<comment type="caution">
    <text evidence="1">The sequence shown here is derived from an EMBL/GenBank/DDBJ whole genome shotgun (WGS) entry which is preliminary data.</text>
</comment>
<sequence length="283" mass="29892">HFTEASIDHGSISGLGDDDHPQYINNAEMATISGDISAEIDSDISTHAAGASHDGRYYTETEVNTWRNNVSQTEMGYLDGVSSDIQTQLNDIISSPGITTFSGLTDTPNDYSGGANKFVKVNSGETALEFVTFSATWSGGALSEDIQLNGNNIDYGAVLTVSGTYSGDTRTVTVDGAGVVFGIPLYIESDFNYHAADASAVVSMPCRAIAVQAGTGSKKVLVEGEICDTTWSWSRGDIYISTTSGVLTQTKPSATGEQVQIVGYALSADTMLFNPQYALIEIA</sequence>
<reference evidence="1" key="1">
    <citation type="journal article" date="2015" name="Nature">
        <title>Complex archaea that bridge the gap between prokaryotes and eukaryotes.</title>
        <authorList>
            <person name="Spang A."/>
            <person name="Saw J.H."/>
            <person name="Jorgensen S.L."/>
            <person name="Zaremba-Niedzwiedzka K."/>
            <person name="Martijn J."/>
            <person name="Lind A.E."/>
            <person name="van Eijk R."/>
            <person name="Schleper C."/>
            <person name="Guy L."/>
            <person name="Ettema T.J."/>
        </authorList>
    </citation>
    <scope>NUCLEOTIDE SEQUENCE</scope>
</reference>
<accession>A0A0F8Z1V4</accession>
<feature type="non-terminal residue" evidence="1">
    <location>
        <position position="1"/>
    </location>
</feature>
<name>A0A0F8Z1V4_9ZZZZ</name>
<proteinExistence type="predicted"/>
<evidence type="ECO:0000313" key="1">
    <source>
        <dbReference type="EMBL" id="KKK60394.1"/>
    </source>
</evidence>
<dbReference type="AlphaFoldDB" id="A0A0F8Z1V4"/>
<dbReference type="EMBL" id="LAZR01062992">
    <property type="protein sequence ID" value="KKK60394.1"/>
    <property type="molecule type" value="Genomic_DNA"/>
</dbReference>